<gene>
    <name evidence="3" type="ORF">ANN_21422</name>
</gene>
<proteinExistence type="predicted"/>
<comment type="caution">
    <text evidence="3">The sequence shown here is derived from an EMBL/GenBank/DDBJ whole genome shotgun (WGS) entry which is preliminary data.</text>
</comment>
<evidence type="ECO:0008006" key="5">
    <source>
        <dbReference type="Google" id="ProtNLM"/>
    </source>
</evidence>
<evidence type="ECO:0000256" key="1">
    <source>
        <dbReference type="SAM" id="MobiDB-lite"/>
    </source>
</evidence>
<name>A0ABQ8SFK9_PERAM</name>
<organism evidence="3 4">
    <name type="scientific">Periplaneta americana</name>
    <name type="common">American cockroach</name>
    <name type="synonym">Blatta americana</name>
    <dbReference type="NCBI Taxonomy" id="6978"/>
    <lineage>
        <taxon>Eukaryota</taxon>
        <taxon>Metazoa</taxon>
        <taxon>Ecdysozoa</taxon>
        <taxon>Arthropoda</taxon>
        <taxon>Hexapoda</taxon>
        <taxon>Insecta</taxon>
        <taxon>Pterygota</taxon>
        <taxon>Neoptera</taxon>
        <taxon>Polyneoptera</taxon>
        <taxon>Dictyoptera</taxon>
        <taxon>Blattodea</taxon>
        <taxon>Blattoidea</taxon>
        <taxon>Blattidae</taxon>
        <taxon>Blattinae</taxon>
        <taxon>Periplaneta</taxon>
    </lineage>
</organism>
<dbReference type="EMBL" id="JAJSOF020000029">
    <property type="protein sequence ID" value="KAJ4432783.1"/>
    <property type="molecule type" value="Genomic_DNA"/>
</dbReference>
<evidence type="ECO:0000313" key="3">
    <source>
        <dbReference type="EMBL" id="KAJ4432783.1"/>
    </source>
</evidence>
<sequence>MLATASAATTEWWSIFAYFVDVAVVNAWLLYRKMKPQNSSEPLLNFRRVLALTVLKRHGCLPREFVQNGYQRPINKMMLQEKLPISCCRTRNLTVEEILTTLEEKDDEIQKAETIDLVILPPDNENDTDIDEIPEEDLEVNVNDPHFLGPGVLGRGAEVRIVTHEKEKVSLELNSSSTAAPLDKTAITTPEAPSASATKRKSSDGVAYSKKEERVMENVVLVSSLKYALMVKNTGQVKVLLKEDVHAATKL</sequence>
<keyword evidence="2" id="KW-0812">Transmembrane</keyword>
<feature type="transmembrane region" description="Helical" evidence="2">
    <location>
        <begin position="12"/>
        <end position="31"/>
    </location>
</feature>
<keyword evidence="2" id="KW-1133">Transmembrane helix</keyword>
<keyword evidence="2" id="KW-0472">Membrane</keyword>
<accession>A0ABQ8SFK9</accession>
<reference evidence="3 4" key="1">
    <citation type="journal article" date="2022" name="Allergy">
        <title>Genome assembly and annotation of Periplaneta americana reveal a comprehensive cockroach allergen profile.</title>
        <authorList>
            <person name="Wang L."/>
            <person name="Xiong Q."/>
            <person name="Saelim N."/>
            <person name="Wang L."/>
            <person name="Nong W."/>
            <person name="Wan A.T."/>
            <person name="Shi M."/>
            <person name="Liu X."/>
            <person name="Cao Q."/>
            <person name="Hui J.H.L."/>
            <person name="Sookrung N."/>
            <person name="Leung T.F."/>
            <person name="Tungtrongchitr A."/>
            <person name="Tsui S.K.W."/>
        </authorList>
    </citation>
    <scope>NUCLEOTIDE SEQUENCE [LARGE SCALE GENOMIC DNA]</scope>
    <source>
        <strain evidence="3">PWHHKU_190912</strain>
    </source>
</reference>
<dbReference type="Proteomes" id="UP001148838">
    <property type="component" value="Unassembled WGS sequence"/>
</dbReference>
<keyword evidence="4" id="KW-1185">Reference proteome</keyword>
<feature type="region of interest" description="Disordered" evidence="1">
    <location>
        <begin position="181"/>
        <end position="207"/>
    </location>
</feature>
<protein>
    <recommendedName>
        <fullName evidence="5">PiggyBac transposable element-derived protein domain-containing protein</fullName>
    </recommendedName>
</protein>
<evidence type="ECO:0000256" key="2">
    <source>
        <dbReference type="SAM" id="Phobius"/>
    </source>
</evidence>
<evidence type="ECO:0000313" key="4">
    <source>
        <dbReference type="Proteomes" id="UP001148838"/>
    </source>
</evidence>